<sequence>MTPWRSRYQGRCHRSSKKDVVFTKRNSQEERYHRQPLRCSRCQLGDPPGESWPKLSLSCHPPASLLDLAKGEPRLDCVALTTRASPVDKLSPQPNLETPYKEGDEL</sequence>
<feature type="region of interest" description="Disordered" evidence="1">
    <location>
        <begin position="82"/>
        <end position="106"/>
    </location>
</feature>
<evidence type="ECO:0000256" key="1">
    <source>
        <dbReference type="SAM" id="MobiDB-lite"/>
    </source>
</evidence>
<name>A0A0E0MNU8_ORYPU</name>
<dbReference type="AlphaFoldDB" id="A0A0E0MNU8"/>
<keyword evidence="3" id="KW-1185">Reference proteome</keyword>
<dbReference type="Gramene" id="OPUNC12G14970.1">
    <property type="protein sequence ID" value="OPUNC12G14970.1"/>
    <property type="gene ID" value="OPUNC12G14970"/>
</dbReference>
<reference evidence="2" key="1">
    <citation type="submission" date="2015-04" db="UniProtKB">
        <authorList>
            <consortium name="EnsemblPlants"/>
        </authorList>
    </citation>
    <scope>IDENTIFICATION</scope>
</reference>
<evidence type="ECO:0000313" key="3">
    <source>
        <dbReference type="Proteomes" id="UP000026962"/>
    </source>
</evidence>
<dbReference type="HOGENOM" id="CLU_2227536_0_0_1"/>
<feature type="compositionally biased region" description="Basic and acidic residues" evidence="1">
    <location>
        <begin position="17"/>
        <end position="27"/>
    </location>
</feature>
<proteinExistence type="predicted"/>
<evidence type="ECO:0000313" key="2">
    <source>
        <dbReference type="EnsemblPlants" id="OPUNC12G14970.1"/>
    </source>
</evidence>
<feature type="region of interest" description="Disordered" evidence="1">
    <location>
        <begin position="1"/>
        <end position="27"/>
    </location>
</feature>
<organism evidence="2">
    <name type="scientific">Oryza punctata</name>
    <name type="common">Red rice</name>
    <dbReference type="NCBI Taxonomy" id="4537"/>
    <lineage>
        <taxon>Eukaryota</taxon>
        <taxon>Viridiplantae</taxon>
        <taxon>Streptophyta</taxon>
        <taxon>Embryophyta</taxon>
        <taxon>Tracheophyta</taxon>
        <taxon>Spermatophyta</taxon>
        <taxon>Magnoliopsida</taxon>
        <taxon>Liliopsida</taxon>
        <taxon>Poales</taxon>
        <taxon>Poaceae</taxon>
        <taxon>BOP clade</taxon>
        <taxon>Oryzoideae</taxon>
        <taxon>Oryzeae</taxon>
        <taxon>Oryzinae</taxon>
        <taxon>Oryza</taxon>
    </lineage>
</organism>
<dbReference type="Proteomes" id="UP000026962">
    <property type="component" value="Chromosome 12"/>
</dbReference>
<accession>A0A0E0MNU8</accession>
<reference evidence="2" key="2">
    <citation type="submission" date="2018-05" db="EMBL/GenBank/DDBJ databases">
        <title>OpunRS2 (Oryza punctata Reference Sequence Version 2).</title>
        <authorList>
            <person name="Zhang J."/>
            <person name="Kudrna D."/>
            <person name="Lee S."/>
            <person name="Talag J."/>
            <person name="Welchert J."/>
            <person name="Wing R.A."/>
        </authorList>
    </citation>
    <scope>NUCLEOTIDE SEQUENCE [LARGE SCALE GENOMIC DNA]</scope>
</reference>
<dbReference type="EnsemblPlants" id="OPUNC12G14970.1">
    <property type="protein sequence ID" value="OPUNC12G14970.1"/>
    <property type="gene ID" value="OPUNC12G14970"/>
</dbReference>
<protein>
    <submittedName>
        <fullName evidence="2">Uncharacterized protein</fullName>
    </submittedName>
</protein>